<feature type="chain" id="PRO_5038767039" evidence="2">
    <location>
        <begin position="30"/>
        <end position="212"/>
    </location>
</feature>
<reference evidence="4" key="1">
    <citation type="submission" date="2020-09" db="EMBL/GenBank/DDBJ databases">
        <title>Secondary metabolite and genome analysis of marine Streptomyces chumphonensis KK1-2T.</title>
        <authorList>
            <person name="Phongsopitanun W."/>
            <person name="Kanchanasin P."/>
            <person name="Pittayakhajonwut P."/>
            <person name="Suwanborirux K."/>
            <person name="Tanasupawat S."/>
        </authorList>
    </citation>
    <scope>NUCLEOTIDE SEQUENCE</scope>
    <source>
        <strain evidence="4">KK1-2</strain>
    </source>
</reference>
<sequence length="212" mass="22477">MTARTSARRAAARRTAGGLAALVATLALTACGSDGDGTTANDRAPGTEQKAQQHNAADVAFAQEMIQHHRQAVEMTELAPERAGSADVRALAVDIEQAQAPEIETMSAWLRGWGEPVPEASAGRDHGPHDGHDMPGMMTGEQMEELAEAEGAAFDTLFLRMMIEHHEGAVEMAEDVRADGAHGPTRTLAEAVIDVQTEEIATMRELLGTDGD</sequence>
<evidence type="ECO:0000313" key="4">
    <source>
        <dbReference type="EMBL" id="MBD3933088.1"/>
    </source>
</evidence>
<gene>
    <name evidence="4" type="ORF">IF129_16200</name>
</gene>
<feature type="domain" description="DUF305" evidence="3">
    <location>
        <begin position="58"/>
        <end position="207"/>
    </location>
</feature>
<dbReference type="EMBL" id="JACXYU010000008">
    <property type="protein sequence ID" value="MBD3933088.1"/>
    <property type="molecule type" value="Genomic_DNA"/>
</dbReference>
<dbReference type="PANTHER" id="PTHR36933">
    <property type="entry name" value="SLL0788 PROTEIN"/>
    <property type="match status" value="1"/>
</dbReference>
<keyword evidence="5" id="KW-1185">Reference proteome</keyword>
<feature type="signal peptide" evidence="2">
    <location>
        <begin position="1"/>
        <end position="29"/>
    </location>
</feature>
<dbReference type="Gene3D" id="1.20.1260.10">
    <property type="match status" value="1"/>
</dbReference>
<dbReference type="AlphaFoldDB" id="A0A927IBM4"/>
<accession>A0A927IBM4</accession>
<proteinExistence type="predicted"/>
<evidence type="ECO:0000313" key="5">
    <source>
        <dbReference type="Proteomes" id="UP000632289"/>
    </source>
</evidence>
<feature type="region of interest" description="Disordered" evidence="1">
    <location>
        <begin position="33"/>
        <end position="54"/>
    </location>
</feature>
<dbReference type="InterPro" id="IPR005183">
    <property type="entry name" value="DUF305_CopM-like"/>
</dbReference>
<dbReference type="InterPro" id="IPR012347">
    <property type="entry name" value="Ferritin-like"/>
</dbReference>
<dbReference type="Proteomes" id="UP000632289">
    <property type="component" value="Unassembled WGS sequence"/>
</dbReference>
<organism evidence="4 5">
    <name type="scientific">Streptomyces chumphonensis</name>
    <dbReference type="NCBI Taxonomy" id="1214925"/>
    <lineage>
        <taxon>Bacteria</taxon>
        <taxon>Bacillati</taxon>
        <taxon>Actinomycetota</taxon>
        <taxon>Actinomycetes</taxon>
        <taxon>Kitasatosporales</taxon>
        <taxon>Streptomycetaceae</taxon>
        <taxon>Streptomyces</taxon>
    </lineage>
</organism>
<dbReference type="PROSITE" id="PS51257">
    <property type="entry name" value="PROKAR_LIPOPROTEIN"/>
    <property type="match status" value="1"/>
</dbReference>
<dbReference type="Pfam" id="PF03713">
    <property type="entry name" value="DUF305"/>
    <property type="match status" value="1"/>
</dbReference>
<dbReference type="RefSeq" id="WP_191210384.1">
    <property type="nucleotide sequence ID" value="NZ_BAABKL010000007.1"/>
</dbReference>
<evidence type="ECO:0000256" key="1">
    <source>
        <dbReference type="SAM" id="MobiDB-lite"/>
    </source>
</evidence>
<name>A0A927IBM4_9ACTN</name>
<evidence type="ECO:0000259" key="3">
    <source>
        <dbReference type="Pfam" id="PF03713"/>
    </source>
</evidence>
<dbReference type="PANTHER" id="PTHR36933:SF1">
    <property type="entry name" value="SLL0788 PROTEIN"/>
    <property type="match status" value="1"/>
</dbReference>
<protein>
    <submittedName>
        <fullName evidence="4">DUF305 domain-containing protein</fullName>
    </submittedName>
</protein>
<evidence type="ECO:0000256" key="2">
    <source>
        <dbReference type="SAM" id="SignalP"/>
    </source>
</evidence>
<keyword evidence="2" id="KW-0732">Signal</keyword>
<comment type="caution">
    <text evidence="4">The sequence shown here is derived from an EMBL/GenBank/DDBJ whole genome shotgun (WGS) entry which is preliminary data.</text>
</comment>